<sequence length="79" mass="8686">MDLQGQAIAILSLKDSPGISFSSPVSCHHLQRRSDLLPKLHFGLPLTITTPRFQVRFPAAVLTGDLSQVCFCLCHRARA</sequence>
<protein>
    <submittedName>
        <fullName evidence="1">Uncharacterized protein</fullName>
    </submittedName>
</protein>
<name>A0ACB9FQ10_9ASTR</name>
<comment type="caution">
    <text evidence="1">The sequence shown here is derived from an EMBL/GenBank/DDBJ whole genome shotgun (WGS) entry which is preliminary data.</text>
</comment>
<gene>
    <name evidence="1" type="ORF">L1987_47792</name>
</gene>
<evidence type="ECO:0000313" key="2">
    <source>
        <dbReference type="Proteomes" id="UP001056120"/>
    </source>
</evidence>
<evidence type="ECO:0000313" key="1">
    <source>
        <dbReference type="EMBL" id="KAI3773267.1"/>
    </source>
</evidence>
<reference evidence="1 2" key="2">
    <citation type="journal article" date="2022" name="Mol. Ecol. Resour.">
        <title>The genomes of chicory, endive, great burdock and yacon provide insights into Asteraceae paleo-polyploidization history and plant inulin production.</title>
        <authorList>
            <person name="Fan W."/>
            <person name="Wang S."/>
            <person name="Wang H."/>
            <person name="Wang A."/>
            <person name="Jiang F."/>
            <person name="Liu H."/>
            <person name="Zhao H."/>
            <person name="Xu D."/>
            <person name="Zhang Y."/>
        </authorList>
    </citation>
    <scope>NUCLEOTIDE SEQUENCE [LARGE SCALE GENOMIC DNA]</scope>
    <source>
        <strain evidence="2">cv. Yunnan</strain>
        <tissue evidence="1">Leaves</tissue>
    </source>
</reference>
<reference evidence="2" key="1">
    <citation type="journal article" date="2022" name="Mol. Ecol. Resour.">
        <title>The genomes of chicory, endive, great burdock and yacon provide insights into Asteraceae palaeo-polyploidization history and plant inulin production.</title>
        <authorList>
            <person name="Fan W."/>
            <person name="Wang S."/>
            <person name="Wang H."/>
            <person name="Wang A."/>
            <person name="Jiang F."/>
            <person name="Liu H."/>
            <person name="Zhao H."/>
            <person name="Xu D."/>
            <person name="Zhang Y."/>
        </authorList>
    </citation>
    <scope>NUCLEOTIDE SEQUENCE [LARGE SCALE GENOMIC DNA]</scope>
    <source>
        <strain evidence="2">cv. Yunnan</strain>
    </source>
</reference>
<dbReference type="Proteomes" id="UP001056120">
    <property type="component" value="Linkage Group LG16"/>
</dbReference>
<organism evidence="1 2">
    <name type="scientific">Smallanthus sonchifolius</name>
    <dbReference type="NCBI Taxonomy" id="185202"/>
    <lineage>
        <taxon>Eukaryota</taxon>
        <taxon>Viridiplantae</taxon>
        <taxon>Streptophyta</taxon>
        <taxon>Embryophyta</taxon>
        <taxon>Tracheophyta</taxon>
        <taxon>Spermatophyta</taxon>
        <taxon>Magnoliopsida</taxon>
        <taxon>eudicotyledons</taxon>
        <taxon>Gunneridae</taxon>
        <taxon>Pentapetalae</taxon>
        <taxon>asterids</taxon>
        <taxon>campanulids</taxon>
        <taxon>Asterales</taxon>
        <taxon>Asteraceae</taxon>
        <taxon>Asteroideae</taxon>
        <taxon>Heliantheae alliance</taxon>
        <taxon>Millerieae</taxon>
        <taxon>Smallanthus</taxon>
    </lineage>
</organism>
<dbReference type="EMBL" id="CM042033">
    <property type="protein sequence ID" value="KAI3773267.1"/>
    <property type="molecule type" value="Genomic_DNA"/>
</dbReference>
<keyword evidence="2" id="KW-1185">Reference proteome</keyword>
<accession>A0ACB9FQ10</accession>
<proteinExistence type="predicted"/>